<dbReference type="CDD" id="cd00156">
    <property type="entry name" value="REC"/>
    <property type="match status" value="1"/>
</dbReference>
<evidence type="ECO:0000259" key="9">
    <source>
        <dbReference type="PROSITE" id="PS50110"/>
    </source>
</evidence>
<dbReference type="Proteomes" id="UP000515811">
    <property type="component" value="Chromosome"/>
</dbReference>
<keyword evidence="11" id="KW-1185">Reference proteome</keyword>
<feature type="domain" description="Histidine kinase" evidence="8">
    <location>
        <begin position="153"/>
        <end position="366"/>
    </location>
</feature>
<dbReference type="InterPro" id="IPR004358">
    <property type="entry name" value="Sig_transdc_His_kin-like_C"/>
</dbReference>
<dbReference type="SMART" id="SM00448">
    <property type="entry name" value="REC"/>
    <property type="match status" value="1"/>
</dbReference>
<dbReference type="Gene3D" id="1.10.287.130">
    <property type="match status" value="1"/>
</dbReference>
<dbReference type="KEGG" id="drg:H9K76_05355"/>
<protein>
    <recommendedName>
        <fullName evidence="2">histidine kinase</fullName>
        <ecNumber evidence="2">2.7.13.3</ecNumber>
    </recommendedName>
</protein>
<dbReference type="GO" id="GO:0009927">
    <property type="term" value="F:histidine phosphotransfer kinase activity"/>
    <property type="evidence" value="ECO:0007669"/>
    <property type="project" value="TreeGrafter"/>
</dbReference>
<evidence type="ECO:0000259" key="8">
    <source>
        <dbReference type="PROSITE" id="PS50109"/>
    </source>
</evidence>
<sequence>MRRPDGAHSSTWAWYFTAGSSVSSALWGWMGWALYLPEQPQLVAFICIVIAGLSCGTIASFAAFPPAAAIAQVLLVLPFALRNFIVGEGLAPIYGVFALCLFAVNLYYSRGTYNTLLASVRLRFENMALVEQLKVERDRAETANLAKSRFLAAASHDLRQPLHALGLFLDSLERHAISPSQATVFGHARSASVAASEMLNTLLDYSRLEAGVVQPHAAPFAVQPLLGALEQEFGVQADAASLIYRTRETTAAALADKVLVDLVMRNFISNALRYTHAGGVLVTCRQRAGALALEVWDTGCGIAAEHQRDIFKEFHQLGNSERDRRKGLGLGLAIVQRLAHAMQARVEVRSRLGHGSVFRLWLPAWSGTLEDEASATQAIGAIPGGLRILVIDDDEAVRQGMQSLLESWDCTCICAESSDDAIARVHAAEPPDVIVTDFRLRNGETGKQALQALREHLQRPVPAIIMTGDTSPQRLRDAQSTAALLLHKPVSTRQLREALGNASLHAPVGPERP</sequence>
<dbReference type="Gene3D" id="3.40.50.2300">
    <property type="match status" value="1"/>
</dbReference>
<dbReference type="SUPFAM" id="SSF55874">
    <property type="entry name" value="ATPase domain of HSP90 chaperone/DNA topoisomerase II/histidine kinase"/>
    <property type="match status" value="1"/>
</dbReference>
<dbReference type="GO" id="GO:0000155">
    <property type="term" value="F:phosphorelay sensor kinase activity"/>
    <property type="evidence" value="ECO:0007669"/>
    <property type="project" value="InterPro"/>
</dbReference>
<dbReference type="InterPro" id="IPR036890">
    <property type="entry name" value="HATPase_C_sf"/>
</dbReference>
<evidence type="ECO:0000256" key="1">
    <source>
        <dbReference type="ARBA" id="ARBA00000085"/>
    </source>
</evidence>
<feature type="transmembrane region" description="Helical" evidence="7">
    <location>
        <begin position="84"/>
        <end position="108"/>
    </location>
</feature>
<keyword evidence="7" id="KW-1133">Transmembrane helix</keyword>
<evidence type="ECO:0000256" key="5">
    <source>
        <dbReference type="ARBA" id="ARBA00022777"/>
    </source>
</evidence>
<dbReference type="InterPro" id="IPR011006">
    <property type="entry name" value="CheY-like_superfamily"/>
</dbReference>
<dbReference type="EC" id="2.7.13.3" evidence="2"/>
<dbReference type="CDD" id="cd00082">
    <property type="entry name" value="HisKA"/>
    <property type="match status" value="1"/>
</dbReference>
<evidence type="ECO:0000256" key="6">
    <source>
        <dbReference type="PROSITE-ProRule" id="PRU00169"/>
    </source>
</evidence>
<organism evidence="10 11">
    <name type="scientific">Diaphorobacter ruginosibacter</name>
    <dbReference type="NCBI Taxonomy" id="1715720"/>
    <lineage>
        <taxon>Bacteria</taxon>
        <taxon>Pseudomonadati</taxon>
        <taxon>Pseudomonadota</taxon>
        <taxon>Betaproteobacteria</taxon>
        <taxon>Burkholderiales</taxon>
        <taxon>Comamonadaceae</taxon>
        <taxon>Diaphorobacter</taxon>
    </lineage>
</organism>
<dbReference type="EMBL" id="CP060714">
    <property type="protein sequence ID" value="QNN59457.1"/>
    <property type="molecule type" value="Genomic_DNA"/>
</dbReference>
<dbReference type="InterPro" id="IPR003594">
    <property type="entry name" value="HATPase_dom"/>
</dbReference>
<evidence type="ECO:0000256" key="7">
    <source>
        <dbReference type="SAM" id="Phobius"/>
    </source>
</evidence>
<dbReference type="InterPro" id="IPR005467">
    <property type="entry name" value="His_kinase_dom"/>
</dbReference>
<dbReference type="PROSITE" id="PS50109">
    <property type="entry name" value="HIS_KIN"/>
    <property type="match status" value="1"/>
</dbReference>
<comment type="catalytic activity">
    <reaction evidence="1">
        <text>ATP + protein L-histidine = ADP + protein N-phospho-L-histidine.</text>
        <dbReference type="EC" id="2.7.13.3"/>
    </reaction>
</comment>
<dbReference type="SMART" id="SM00388">
    <property type="entry name" value="HisKA"/>
    <property type="match status" value="1"/>
</dbReference>
<keyword evidence="4" id="KW-0808">Transferase</keyword>
<feature type="transmembrane region" description="Helical" evidence="7">
    <location>
        <begin position="42"/>
        <end position="64"/>
    </location>
</feature>
<gene>
    <name evidence="10" type="ORF">H9K76_05355</name>
</gene>
<dbReference type="SUPFAM" id="SSF47384">
    <property type="entry name" value="Homodimeric domain of signal transducing histidine kinase"/>
    <property type="match status" value="1"/>
</dbReference>
<evidence type="ECO:0000256" key="4">
    <source>
        <dbReference type="ARBA" id="ARBA00022679"/>
    </source>
</evidence>
<reference evidence="10 11" key="1">
    <citation type="submission" date="2020-08" db="EMBL/GenBank/DDBJ databases">
        <title>Genome sequence of Diaphorobacter ruginosibacter DSM 27467T.</title>
        <authorList>
            <person name="Hyun D.-W."/>
            <person name="Bae J.-W."/>
        </authorList>
    </citation>
    <scope>NUCLEOTIDE SEQUENCE [LARGE SCALE GENOMIC DNA]</scope>
    <source>
        <strain evidence="10 11">DSM 27467</strain>
    </source>
</reference>
<evidence type="ECO:0000256" key="2">
    <source>
        <dbReference type="ARBA" id="ARBA00012438"/>
    </source>
</evidence>
<keyword evidence="7" id="KW-0812">Transmembrane</keyword>
<dbReference type="PANTHER" id="PTHR43047">
    <property type="entry name" value="TWO-COMPONENT HISTIDINE PROTEIN KINASE"/>
    <property type="match status" value="1"/>
</dbReference>
<dbReference type="PROSITE" id="PS50110">
    <property type="entry name" value="RESPONSE_REGULATORY"/>
    <property type="match status" value="1"/>
</dbReference>
<name>A0A7G9RV32_9BURK</name>
<feature type="domain" description="Response regulatory" evidence="9">
    <location>
        <begin position="387"/>
        <end position="503"/>
    </location>
</feature>
<dbReference type="SUPFAM" id="SSF52172">
    <property type="entry name" value="CheY-like"/>
    <property type="match status" value="1"/>
</dbReference>
<dbReference type="AlphaFoldDB" id="A0A7G9RV32"/>
<dbReference type="FunFam" id="3.30.565.10:FF:000049">
    <property type="entry name" value="Two-component sensor histidine kinase"/>
    <property type="match status" value="1"/>
</dbReference>
<evidence type="ECO:0000313" key="11">
    <source>
        <dbReference type="Proteomes" id="UP000515811"/>
    </source>
</evidence>
<evidence type="ECO:0000313" key="10">
    <source>
        <dbReference type="EMBL" id="QNN59457.1"/>
    </source>
</evidence>
<dbReference type="InterPro" id="IPR036097">
    <property type="entry name" value="HisK_dim/P_sf"/>
</dbReference>
<dbReference type="InterPro" id="IPR003661">
    <property type="entry name" value="HisK_dim/P_dom"/>
</dbReference>
<keyword evidence="5 10" id="KW-0418">Kinase</keyword>
<dbReference type="Pfam" id="PF00072">
    <property type="entry name" value="Response_reg"/>
    <property type="match status" value="1"/>
</dbReference>
<accession>A0A7G9RV32</accession>
<feature type="transmembrane region" description="Helical" evidence="7">
    <location>
        <begin position="12"/>
        <end position="35"/>
    </location>
</feature>
<feature type="modified residue" description="4-aspartylphosphate" evidence="6">
    <location>
        <position position="437"/>
    </location>
</feature>
<evidence type="ECO:0000256" key="3">
    <source>
        <dbReference type="ARBA" id="ARBA00022553"/>
    </source>
</evidence>
<dbReference type="PANTHER" id="PTHR43047:SF9">
    <property type="entry name" value="HISTIDINE KINASE"/>
    <property type="match status" value="1"/>
</dbReference>
<dbReference type="SMART" id="SM00387">
    <property type="entry name" value="HATPase_c"/>
    <property type="match status" value="1"/>
</dbReference>
<dbReference type="InterPro" id="IPR001789">
    <property type="entry name" value="Sig_transdc_resp-reg_receiver"/>
</dbReference>
<keyword evidence="3 6" id="KW-0597">Phosphoprotein</keyword>
<dbReference type="Gene3D" id="3.30.565.10">
    <property type="entry name" value="Histidine kinase-like ATPase, C-terminal domain"/>
    <property type="match status" value="1"/>
</dbReference>
<keyword evidence="7" id="KW-0472">Membrane</keyword>
<dbReference type="Pfam" id="PF00512">
    <property type="entry name" value="HisKA"/>
    <property type="match status" value="1"/>
</dbReference>
<dbReference type="PRINTS" id="PR00344">
    <property type="entry name" value="BCTRLSENSOR"/>
</dbReference>
<proteinExistence type="predicted"/>
<dbReference type="GO" id="GO:0005886">
    <property type="term" value="C:plasma membrane"/>
    <property type="evidence" value="ECO:0007669"/>
    <property type="project" value="TreeGrafter"/>
</dbReference>
<dbReference type="Pfam" id="PF02518">
    <property type="entry name" value="HATPase_c"/>
    <property type="match status" value="1"/>
</dbReference>